<comment type="caution">
    <text evidence="1">The sequence shown here is derived from an EMBL/GenBank/DDBJ whole genome shotgun (WGS) entry which is preliminary data.</text>
</comment>
<organism evidence="1 2">
    <name type="scientific">Mesobacillus foraminis</name>
    <dbReference type="NCBI Taxonomy" id="279826"/>
    <lineage>
        <taxon>Bacteria</taxon>
        <taxon>Bacillati</taxon>
        <taxon>Bacillota</taxon>
        <taxon>Bacilli</taxon>
        <taxon>Bacillales</taxon>
        <taxon>Bacillaceae</taxon>
        <taxon>Mesobacillus</taxon>
    </lineage>
</organism>
<reference evidence="1 2" key="1">
    <citation type="journal article" date="2015" name="Stand. Genomic Sci.">
        <title>Genomic Encyclopedia of Bacterial and Archaeal Type Strains, Phase III: the genomes of soil and plant-associated and newly described type strains.</title>
        <authorList>
            <person name="Whitman W.B."/>
            <person name="Woyke T."/>
            <person name="Klenk H.P."/>
            <person name="Zhou Y."/>
            <person name="Lilburn T.G."/>
            <person name="Beck B.J."/>
            <person name="De Vos P."/>
            <person name="Vandamme P."/>
            <person name="Eisen J.A."/>
            <person name="Garrity G."/>
            <person name="Hugenholtz P."/>
            <person name="Kyrpides N.C."/>
        </authorList>
    </citation>
    <scope>NUCLEOTIDE SEQUENCE [LARGE SCALE GENOMIC DNA]</scope>
    <source>
        <strain evidence="1 2">CV53</strain>
    </source>
</reference>
<accession>A0A4R2B2Y5</accession>
<proteinExistence type="predicted"/>
<gene>
    <name evidence="1" type="ORF">EV146_11432</name>
</gene>
<dbReference type="Proteomes" id="UP000295689">
    <property type="component" value="Unassembled WGS sequence"/>
</dbReference>
<dbReference type="EMBL" id="SLVV01000014">
    <property type="protein sequence ID" value="TCN20415.1"/>
    <property type="molecule type" value="Genomic_DNA"/>
</dbReference>
<evidence type="ECO:0000313" key="1">
    <source>
        <dbReference type="EMBL" id="TCN20415.1"/>
    </source>
</evidence>
<protein>
    <submittedName>
        <fullName evidence="1">Uncharacterized protein</fullName>
    </submittedName>
</protein>
<name>A0A4R2B2Y5_9BACI</name>
<keyword evidence="2" id="KW-1185">Reference proteome</keyword>
<sequence length="46" mass="5309">MGSKKHNNKDKIMKHLLKDAKEFVDAKPELIKYPGLKKSNTKNKDV</sequence>
<evidence type="ECO:0000313" key="2">
    <source>
        <dbReference type="Proteomes" id="UP000295689"/>
    </source>
</evidence>
<dbReference type="AlphaFoldDB" id="A0A4R2B2Y5"/>
<dbReference type="RefSeq" id="WP_158287178.1">
    <property type="nucleotide sequence ID" value="NZ_JABUHM010000012.1"/>
</dbReference>